<dbReference type="EMBL" id="CP097562">
    <property type="protein sequence ID" value="USF23001.1"/>
    <property type="molecule type" value="Genomic_DNA"/>
</dbReference>
<keyword evidence="2" id="KW-1185">Reference proteome</keyword>
<reference evidence="1" key="2">
    <citation type="submission" date="2022-05" db="EMBL/GenBank/DDBJ databases">
        <authorList>
            <person name="Proctor A.L."/>
            <person name="Phillips G.J."/>
            <person name="Wannemuehler M.J."/>
        </authorList>
    </citation>
    <scope>NUCLEOTIDE SEQUENCE</scope>
    <source>
        <strain evidence="1">ASF457</strain>
    </source>
</reference>
<name>A0AA97LR73_9BACT</name>
<organism evidence="1 2">
    <name type="scientific">Mucispirillum schaedleri ASF457</name>
    <dbReference type="NCBI Taxonomy" id="1379858"/>
    <lineage>
        <taxon>Bacteria</taxon>
        <taxon>Pseudomonadati</taxon>
        <taxon>Deferribacterota</taxon>
        <taxon>Deferribacteres</taxon>
        <taxon>Deferribacterales</taxon>
        <taxon>Mucispirillaceae</taxon>
        <taxon>Mucispirillum</taxon>
    </lineage>
</organism>
<accession>A0AA97LR73</accession>
<reference evidence="1" key="3">
    <citation type="submission" date="2022-06" db="EMBL/GenBank/DDBJ databases">
        <title>Resources to Facilitate Use of the Altered Schaedler Flora (ASF) Mouse Model to Study Microbiome Function.</title>
        <authorList>
            <person name="Proctor A."/>
            <person name="Parvinroo S."/>
            <person name="Richie T."/>
            <person name="Jia X."/>
            <person name="Lee S.T.M."/>
            <person name="Karp P.D."/>
            <person name="Paley S."/>
            <person name="Kostic A.D."/>
            <person name="Pierre J.F."/>
            <person name="Wannemuehler M.J."/>
            <person name="Phillips G.J."/>
        </authorList>
    </citation>
    <scope>NUCLEOTIDE SEQUENCE</scope>
    <source>
        <strain evidence="1">ASF457</strain>
    </source>
</reference>
<reference evidence="1" key="1">
    <citation type="journal article" date="2014" name="Genome Announc.">
        <title>Draft genome sequences of the altered schaedler flora, a defined bacterial community from gnotobiotic mice.</title>
        <authorList>
            <person name="Wannemuehler M.J."/>
            <person name="Overstreet A.M."/>
            <person name="Ward D.V."/>
            <person name="Phillips G.J."/>
        </authorList>
    </citation>
    <scope>NUCLEOTIDE SEQUENCE</scope>
    <source>
        <strain evidence="1">ASF457</strain>
    </source>
</reference>
<dbReference type="KEGG" id="msch:N508_000054"/>
<protein>
    <submittedName>
        <fullName evidence="1">Uncharacterized protein</fullName>
    </submittedName>
</protein>
<dbReference type="Proteomes" id="UP000017429">
    <property type="component" value="Chromosome"/>
</dbReference>
<sequence>MNTFKKIKLKNSEYDYLFIAIESDTTVVEAVPVIKK</sequence>
<gene>
    <name evidence="1" type="ORF">N508_000054</name>
</gene>
<proteinExistence type="predicted"/>
<evidence type="ECO:0000313" key="1">
    <source>
        <dbReference type="EMBL" id="USF23001.1"/>
    </source>
</evidence>
<evidence type="ECO:0000313" key="2">
    <source>
        <dbReference type="Proteomes" id="UP000017429"/>
    </source>
</evidence>
<dbReference type="AlphaFoldDB" id="A0AA97LR73"/>